<keyword evidence="2" id="KW-1185">Reference proteome</keyword>
<dbReference type="InterPro" id="IPR023096">
    <property type="entry name" value="G6P_Isomerase_C"/>
</dbReference>
<comment type="caution">
    <text evidence="1">The sequence shown here is derived from an EMBL/GenBank/DDBJ whole genome shotgun (WGS) entry which is preliminary data.</text>
</comment>
<dbReference type="Gene3D" id="1.10.1390.10">
    <property type="match status" value="1"/>
</dbReference>
<protein>
    <submittedName>
        <fullName evidence="1">Uncharacterized protein</fullName>
    </submittedName>
</protein>
<gene>
    <name evidence="1" type="ORF">ACEG43_39645</name>
</gene>
<evidence type="ECO:0000313" key="2">
    <source>
        <dbReference type="Proteomes" id="UP001571476"/>
    </source>
</evidence>
<organism evidence="1 2">
    <name type="scientific">Streptomyces aureus</name>
    <dbReference type="NCBI Taxonomy" id="193461"/>
    <lineage>
        <taxon>Bacteria</taxon>
        <taxon>Bacillati</taxon>
        <taxon>Actinomycetota</taxon>
        <taxon>Actinomycetes</taxon>
        <taxon>Kitasatosporales</taxon>
        <taxon>Streptomycetaceae</taxon>
        <taxon>Streptomyces</taxon>
    </lineage>
</organism>
<accession>A0ABV4SVM0</accession>
<proteinExistence type="predicted"/>
<dbReference type="Proteomes" id="UP001571476">
    <property type="component" value="Unassembled WGS sequence"/>
</dbReference>
<dbReference type="EMBL" id="JBGOSP010000035">
    <property type="protein sequence ID" value="MFA3842240.1"/>
    <property type="molecule type" value="Genomic_DNA"/>
</dbReference>
<evidence type="ECO:0000313" key="1">
    <source>
        <dbReference type="EMBL" id="MFA3842240.1"/>
    </source>
</evidence>
<sequence>MLAVAIISELESVTEPELDHDSSTNALIRHYRTLKD</sequence>
<reference evidence="1 2" key="1">
    <citation type="submission" date="2024-08" db="EMBL/GenBank/DDBJ databases">
        <title>Genome sequence of Streptomyces aureus CACIA-1.46HGO.</title>
        <authorList>
            <person name="Evangelista-Martinez Z."/>
        </authorList>
    </citation>
    <scope>NUCLEOTIDE SEQUENCE [LARGE SCALE GENOMIC DNA]</scope>
    <source>
        <strain evidence="1 2">CACIA-1.46HGO</strain>
    </source>
</reference>
<dbReference type="RefSeq" id="WP_372566274.1">
    <property type="nucleotide sequence ID" value="NZ_JBGOSP010000035.1"/>
</dbReference>
<name>A0ABV4SVM0_9ACTN</name>